<dbReference type="InterPro" id="IPR036705">
    <property type="entry name" value="Ribosyl_crysJ1_sf"/>
</dbReference>
<dbReference type="AlphaFoldDB" id="A0A328FID3"/>
<keyword evidence="3" id="KW-0460">Magnesium</keyword>
<dbReference type="PANTHER" id="PTHR16222">
    <property type="entry name" value="ADP-RIBOSYLGLYCOHYDROLASE"/>
    <property type="match status" value="1"/>
</dbReference>
<dbReference type="Gene3D" id="1.10.4080.10">
    <property type="entry name" value="ADP-ribosylation/Crystallin J1"/>
    <property type="match status" value="1"/>
</dbReference>
<reference evidence="4 7" key="2">
    <citation type="submission" date="2019-02" db="EMBL/GenBank/DDBJ databases">
        <title>Complete genome sequence of Desulfobacter hydrogenophilus AcRS1.</title>
        <authorList>
            <person name="Marietou A."/>
            <person name="Lund M.B."/>
            <person name="Marshall I.P.G."/>
            <person name="Schreiber L."/>
            <person name="Jorgensen B."/>
        </authorList>
    </citation>
    <scope>NUCLEOTIDE SEQUENCE [LARGE SCALE GENOMIC DNA]</scope>
    <source>
        <strain evidence="4 7">AcRS1</strain>
    </source>
</reference>
<evidence type="ECO:0000313" key="6">
    <source>
        <dbReference type="Proteomes" id="UP000248798"/>
    </source>
</evidence>
<comment type="similarity">
    <text evidence="1">Belongs to the ADP-ribosylglycohydrolase family.</text>
</comment>
<dbReference type="SUPFAM" id="SSF101478">
    <property type="entry name" value="ADP-ribosylglycohydrolase"/>
    <property type="match status" value="1"/>
</dbReference>
<dbReference type="Proteomes" id="UP000248798">
    <property type="component" value="Unassembled WGS sequence"/>
</dbReference>
<dbReference type="RefSeq" id="WP_111952543.1">
    <property type="nucleotide sequence ID" value="NZ_CP036313.1"/>
</dbReference>
<reference evidence="5 6" key="1">
    <citation type="submission" date="2018-06" db="EMBL/GenBank/DDBJ databases">
        <title>Complete Genome Sequence of Desulfobacter hydrogenophilus (DSM3380).</title>
        <authorList>
            <person name="Marietou A."/>
            <person name="Schreiber L."/>
            <person name="Marshall I."/>
            <person name="Jorgensen B."/>
        </authorList>
    </citation>
    <scope>NUCLEOTIDE SEQUENCE [LARGE SCALE GENOMIC DNA]</scope>
    <source>
        <strain evidence="5 6">DSM 3380</strain>
    </source>
</reference>
<organism evidence="5 6">
    <name type="scientific">Desulfobacter hydrogenophilus</name>
    <dbReference type="NCBI Taxonomy" id="2291"/>
    <lineage>
        <taxon>Bacteria</taxon>
        <taxon>Pseudomonadati</taxon>
        <taxon>Thermodesulfobacteriota</taxon>
        <taxon>Desulfobacteria</taxon>
        <taxon>Desulfobacterales</taxon>
        <taxon>Desulfobacteraceae</taxon>
        <taxon>Desulfobacter</taxon>
    </lineage>
</organism>
<dbReference type="EMBL" id="CP036313">
    <property type="protein sequence ID" value="QBH12923.1"/>
    <property type="molecule type" value="Genomic_DNA"/>
</dbReference>
<comment type="cofactor">
    <cofactor evidence="3">
        <name>Mg(2+)</name>
        <dbReference type="ChEBI" id="CHEBI:18420"/>
    </cofactor>
    <text evidence="3">Binds 2 magnesium ions per subunit.</text>
</comment>
<name>A0A328FID3_9BACT</name>
<dbReference type="GO" id="GO:0046872">
    <property type="term" value="F:metal ion binding"/>
    <property type="evidence" value="ECO:0007669"/>
    <property type="project" value="UniProtKB-KW"/>
</dbReference>
<feature type="binding site" evidence="3">
    <location>
        <position position="258"/>
    </location>
    <ligand>
        <name>Mg(2+)</name>
        <dbReference type="ChEBI" id="CHEBI:18420"/>
        <label>1</label>
    </ligand>
</feature>
<proteinExistence type="inferred from homology"/>
<protein>
    <submittedName>
        <fullName evidence="5">ADP-ribosylglycohydrolase family protein</fullName>
    </submittedName>
</protein>
<keyword evidence="2 5" id="KW-0378">Hydrolase</keyword>
<evidence type="ECO:0000313" key="5">
    <source>
        <dbReference type="EMBL" id="RAM03906.1"/>
    </source>
</evidence>
<keyword evidence="7" id="KW-1185">Reference proteome</keyword>
<sequence>MKDNARAMVKASLAADSLALGVHWIYDAETIKSDHGVVDQLMAPGLDSYHPTKKKGDFTHYGDQTLVLLKSVANSGRFDLNDFFEQWKVFFENYNGYFDSATKTTLKNIVKKKGPFDCGSLSNDIAGAARIPPLILSLYNHPDQLIEAARTQTQMTHKDTNTVDAAVFFSLLVVECLKGTPPSEAMKSLSQGRFSDSPISMWTQQGLDAADQESVPTIIRFGQSCSILDAFPGIVQVITRHENDLSGAAIQSVMAGGDNAARAAIVAMVLAAYRGLDDKTREWAEGLNQKETISACLEKIV</sequence>
<evidence type="ECO:0000256" key="1">
    <source>
        <dbReference type="ARBA" id="ARBA00010702"/>
    </source>
</evidence>
<evidence type="ECO:0000256" key="2">
    <source>
        <dbReference type="ARBA" id="ARBA00022801"/>
    </source>
</evidence>
<dbReference type="Pfam" id="PF03747">
    <property type="entry name" value="ADP_ribosyl_GH"/>
    <property type="match status" value="1"/>
</dbReference>
<dbReference type="Proteomes" id="UP000293902">
    <property type="component" value="Chromosome"/>
</dbReference>
<dbReference type="GO" id="GO:0016787">
    <property type="term" value="F:hydrolase activity"/>
    <property type="evidence" value="ECO:0007669"/>
    <property type="project" value="UniProtKB-KW"/>
</dbReference>
<evidence type="ECO:0000256" key="3">
    <source>
        <dbReference type="PIRSR" id="PIRSR605502-1"/>
    </source>
</evidence>
<dbReference type="InterPro" id="IPR005502">
    <property type="entry name" value="Ribosyl_crysJ1"/>
</dbReference>
<feature type="binding site" evidence="3">
    <location>
        <position position="59"/>
    </location>
    <ligand>
        <name>Mg(2+)</name>
        <dbReference type="ChEBI" id="CHEBI:18420"/>
        <label>1</label>
    </ligand>
</feature>
<evidence type="ECO:0000313" key="7">
    <source>
        <dbReference type="Proteomes" id="UP000293902"/>
    </source>
</evidence>
<dbReference type="PANTHER" id="PTHR16222:SF24">
    <property type="entry name" value="ADP-RIBOSYLHYDROLASE ARH3"/>
    <property type="match status" value="1"/>
</dbReference>
<accession>A0A328FID3</accession>
<dbReference type="EMBL" id="QLNI01000001">
    <property type="protein sequence ID" value="RAM03906.1"/>
    <property type="molecule type" value="Genomic_DNA"/>
</dbReference>
<evidence type="ECO:0000313" key="4">
    <source>
        <dbReference type="EMBL" id="QBH12923.1"/>
    </source>
</evidence>
<dbReference type="InterPro" id="IPR050792">
    <property type="entry name" value="ADP-ribosylglycohydrolase"/>
</dbReference>
<dbReference type="OrthoDB" id="5297797at2"/>
<gene>
    <name evidence="5" type="ORF">DO021_00335</name>
    <name evidence="4" type="ORF">EYB58_08350</name>
</gene>
<keyword evidence="3" id="KW-0479">Metal-binding</keyword>